<proteinExistence type="predicted"/>
<evidence type="ECO:0000313" key="1">
    <source>
        <dbReference type="EMBL" id="CAB4931998.1"/>
    </source>
</evidence>
<sequence length="51" mass="5413">MSVPVNCERDMVGGMTGCVQDANTADIGFNFVVILDLLCVEGNIHAIGHHV</sequence>
<protein>
    <submittedName>
        <fullName evidence="1">Unannotated protein</fullName>
    </submittedName>
</protein>
<accession>A0A6J7IL90</accession>
<name>A0A6J7IL90_9ZZZZ</name>
<reference evidence="1" key="1">
    <citation type="submission" date="2020-05" db="EMBL/GenBank/DDBJ databases">
        <authorList>
            <person name="Chiriac C."/>
            <person name="Salcher M."/>
            <person name="Ghai R."/>
            <person name="Kavagutti S V."/>
        </authorList>
    </citation>
    <scope>NUCLEOTIDE SEQUENCE</scope>
</reference>
<dbReference type="EMBL" id="CAFBMR010000148">
    <property type="protein sequence ID" value="CAB4931998.1"/>
    <property type="molecule type" value="Genomic_DNA"/>
</dbReference>
<gene>
    <name evidence="1" type="ORF">UFOPK3610_01981</name>
</gene>
<organism evidence="1">
    <name type="scientific">freshwater metagenome</name>
    <dbReference type="NCBI Taxonomy" id="449393"/>
    <lineage>
        <taxon>unclassified sequences</taxon>
        <taxon>metagenomes</taxon>
        <taxon>ecological metagenomes</taxon>
    </lineage>
</organism>
<dbReference type="AlphaFoldDB" id="A0A6J7IL90"/>